<dbReference type="EMBL" id="CAXKWB010020086">
    <property type="protein sequence ID" value="CAL4122407.1"/>
    <property type="molecule type" value="Genomic_DNA"/>
</dbReference>
<proteinExistence type="predicted"/>
<comment type="caution">
    <text evidence="2">The sequence shown here is derived from an EMBL/GenBank/DDBJ whole genome shotgun (WGS) entry which is preliminary data.</text>
</comment>
<evidence type="ECO:0000313" key="2">
    <source>
        <dbReference type="EMBL" id="CAL4122407.1"/>
    </source>
</evidence>
<gene>
    <name evidence="2" type="ORF">MNOR_LOCUS23129</name>
</gene>
<feature type="compositionally biased region" description="Basic residues" evidence="1">
    <location>
        <begin position="1"/>
        <end position="31"/>
    </location>
</feature>
<dbReference type="Proteomes" id="UP001497623">
    <property type="component" value="Unassembled WGS sequence"/>
</dbReference>
<organism evidence="2 3">
    <name type="scientific">Meganyctiphanes norvegica</name>
    <name type="common">Northern krill</name>
    <name type="synonym">Thysanopoda norvegica</name>
    <dbReference type="NCBI Taxonomy" id="48144"/>
    <lineage>
        <taxon>Eukaryota</taxon>
        <taxon>Metazoa</taxon>
        <taxon>Ecdysozoa</taxon>
        <taxon>Arthropoda</taxon>
        <taxon>Crustacea</taxon>
        <taxon>Multicrustacea</taxon>
        <taxon>Malacostraca</taxon>
        <taxon>Eumalacostraca</taxon>
        <taxon>Eucarida</taxon>
        <taxon>Euphausiacea</taxon>
        <taxon>Euphausiidae</taxon>
        <taxon>Meganyctiphanes</taxon>
    </lineage>
</organism>
<evidence type="ECO:0000256" key="1">
    <source>
        <dbReference type="SAM" id="MobiDB-lite"/>
    </source>
</evidence>
<protein>
    <submittedName>
        <fullName evidence="2">Uncharacterized protein</fullName>
    </submittedName>
</protein>
<accession>A0AAV2RE78</accession>
<keyword evidence="3" id="KW-1185">Reference proteome</keyword>
<dbReference type="AlphaFoldDB" id="A0AAV2RE78"/>
<name>A0AAV2RE78_MEGNR</name>
<evidence type="ECO:0000313" key="3">
    <source>
        <dbReference type="Proteomes" id="UP001497623"/>
    </source>
</evidence>
<sequence length="118" mass="14243">MKTGKGKKGGKRVKKKKRKKEKKGKRKKGKKREQWKIREKGRKKMKKIVILKTDKILCICFLKFYLDVNDTTISYKQLMCSFYFQNNTSKLQRIYKPLPFQLSEALQFWELKIFVQFA</sequence>
<feature type="region of interest" description="Disordered" evidence="1">
    <location>
        <begin position="1"/>
        <end position="35"/>
    </location>
</feature>
<reference evidence="2 3" key="1">
    <citation type="submission" date="2024-05" db="EMBL/GenBank/DDBJ databases">
        <authorList>
            <person name="Wallberg A."/>
        </authorList>
    </citation>
    <scope>NUCLEOTIDE SEQUENCE [LARGE SCALE GENOMIC DNA]</scope>
</reference>